<evidence type="ECO:0000256" key="5">
    <source>
        <dbReference type="ARBA" id="ARBA00022692"/>
    </source>
</evidence>
<dbReference type="SMART" id="SM00248">
    <property type="entry name" value="ANK"/>
    <property type="match status" value="2"/>
</dbReference>
<dbReference type="Gene3D" id="2.60.120.10">
    <property type="entry name" value="Jelly Rolls"/>
    <property type="match status" value="1"/>
</dbReference>
<dbReference type="SMART" id="SM00100">
    <property type="entry name" value="cNMP"/>
    <property type="match status" value="1"/>
</dbReference>
<keyword evidence="13" id="KW-0040">ANK repeat</keyword>
<dbReference type="Proteomes" id="UP001141806">
    <property type="component" value="Unassembled WGS sequence"/>
</dbReference>
<accession>A0A9Q0R3D2</accession>
<protein>
    <recommendedName>
        <fullName evidence="14">Potassium channel</fullName>
    </recommendedName>
</protein>
<comment type="function">
    <text evidence="14">Potassium channel.</text>
</comment>
<dbReference type="EMBL" id="JAMYWD010000001">
    <property type="protein sequence ID" value="KAJ4981420.1"/>
    <property type="molecule type" value="Genomic_DNA"/>
</dbReference>
<gene>
    <name evidence="16" type="ORF">NE237_032257</name>
</gene>
<dbReference type="Pfam" id="PF00027">
    <property type="entry name" value="cNMP_binding"/>
    <property type="match status" value="1"/>
</dbReference>
<dbReference type="PROSITE" id="PS50297">
    <property type="entry name" value="ANK_REP_REGION"/>
    <property type="match status" value="1"/>
</dbReference>
<dbReference type="FunFam" id="2.60.120.10:FF:000074">
    <property type="entry name" value="Potassium channel KAT2"/>
    <property type="match status" value="1"/>
</dbReference>
<comment type="subcellular location">
    <subcellularLocation>
        <location evidence="1 14">Membrane</location>
        <topology evidence="1 14">Multi-pass membrane protein</topology>
    </subcellularLocation>
</comment>
<comment type="similarity">
    <text evidence="2 14">Belongs to the potassium channel family. Plant (TC 1.A.1.4) subfamily.</text>
</comment>
<keyword evidence="11" id="KW-0472">Membrane</keyword>
<evidence type="ECO:0000256" key="13">
    <source>
        <dbReference type="PROSITE-ProRule" id="PRU00023"/>
    </source>
</evidence>
<comment type="subunit">
    <text evidence="14">The potassium channel is composed of a homo- or heterotetrameric complex of pore-forming subunits.</text>
</comment>
<dbReference type="Pfam" id="PF12796">
    <property type="entry name" value="Ank_2"/>
    <property type="match status" value="1"/>
</dbReference>
<evidence type="ECO:0000256" key="14">
    <source>
        <dbReference type="RuleBase" id="RU369015"/>
    </source>
</evidence>
<evidence type="ECO:0000259" key="15">
    <source>
        <dbReference type="PROSITE" id="PS50042"/>
    </source>
</evidence>
<keyword evidence="6 14" id="KW-0631">Potassium channel</keyword>
<dbReference type="PROSITE" id="PS50042">
    <property type="entry name" value="CNMP_BINDING_3"/>
    <property type="match status" value="1"/>
</dbReference>
<keyword evidence="4 14" id="KW-0633">Potassium transport</keyword>
<feature type="domain" description="Cyclic nucleotide-binding" evidence="15">
    <location>
        <begin position="1"/>
        <end position="104"/>
    </location>
</feature>
<keyword evidence="12 14" id="KW-0407">Ion channel</keyword>
<dbReference type="InterPro" id="IPR045319">
    <property type="entry name" value="KAT/AKT"/>
</dbReference>
<dbReference type="GO" id="GO:0034702">
    <property type="term" value="C:monoatomic ion channel complex"/>
    <property type="evidence" value="ECO:0007669"/>
    <property type="project" value="UniProtKB-KW"/>
</dbReference>
<keyword evidence="9" id="KW-1133">Transmembrane helix</keyword>
<evidence type="ECO:0000313" key="17">
    <source>
        <dbReference type="Proteomes" id="UP001141806"/>
    </source>
</evidence>
<evidence type="ECO:0000256" key="6">
    <source>
        <dbReference type="ARBA" id="ARBA00022826"/>
    </source>
</evidence>
<comment type="caution">
    <text evidence="16">The sequence shown here is derived from an EMBL/GenBank/DDBJ whole genome shotgun (WGS) entry which is preliminary data.</text>
</comment>
<feature type="repeat" description="ANK" evidence="13">
    <location>
        <begin position="149"/>
        <end position="181"/>
    </location>
</feature>
<evidence type="ECO:0000256" key="11">
    <source>
        <dbReference type="ARBA" id="ARBA00023136"/>
    </source>
</evidence>
<dbReference type="PANTHER" id="PTHR45743">
    <property type="entry name" value="POTASSIUM CHANNEL AKT1"/>
    <property type="match status" value="1"/>
</dbReference>
<evidence type="ECO:0000256" key="7">
    <source>
        <dbReference type="ARBA" id="ARBA00022882"/>
    </source>
</evidence>
<evidence type="ECO:0000256" key="10">
    <source>
        <dbReference type="ARBA" id="ARBA00023065"/>
    </source>
</evidence>
<evidence type="ECO:0000256" key="1">
    <source>
        <dbReference type="ARBA" id="ARBA00004141"/>
    </source>
</evidence>
<evidence type="ECO:0000256" key="3">
    <source>
        <dbReference type="ARBA" id="ARBA00022448"/>
    </source>
</evidence>
<evidence type="ECO:0000313" key="16">
    <source>
        <dbReference type="EMBL" id="KAJ4981420.1"/>
    </source>
</evidence>
<dbReference type="InterPro" id="IPR018490">
    <property type="entry name" value="cNMP-bd_dom_sf"/>
</dbReference>
<dbReference type="PANTHER" id="PTHR45743:SF2">
    <property type="entry name" value="POTASSIUM CHANNEL AKT1"/>
    <property type="match status" value="1"/>
</dbReference>
<dbReference type="Gene3D" id="1.25.40.20">
    <property type="entry name" value="Ankyrin repeat-containing domain"/>
    <property type="match status" value="1"/>
</dbReference>
<dbReference type="SUPFAM" id="SSF48403">
    <property type="entry name" value="Ankyrin repeat"/>
    <property type="match status" value="1"/>
</dbReference>
<dbReference type="InterPro" id="IPR036770">
    <property type="entry name" value="Ankyrin_rpt-contain_sf"/>
</dbReference>
<proteinExistence type="inferred from homology"/>
<dbReference type="GO" id="GO:0005249">
    <property type="term" value="F:voltage-gated potassium channel activity"/>
    <property type="evidence" value="ECO:0007669"/>
    <property type="project" value="UniProtKB-UniRule"/>
</dbReference>
<name>A0A9Q0R3D2_9MAGN</name>
<evidence type="ECO:0000256" key="8">
    <source>
        <dbReference type="ARBA" id="ARBA00022958"/>
    </source>
</evidence>
<dbReference type="SUPFAM" id="SSF51206">
    <property type="entry name" value="cAMP-binding domain-like"/>
    <property type="match status" value="1"/>
</dbReference>
<reference evidence="16" key="1">
    <citation type="journal article" date="2023" name="Plant J.">
        <title>The genome of the king protea, Protea cynaroides.</title>
        <authorList>
            <person name="Chang J."/>
            <person name="Duong T.A."/>
            <person name="Schoeman C."/>
            <person name="Ma X."/>
            <person name="Roodt D."/>
            <person name="Barker N."/>
            <person name="Li Z."/>
            <person name="Van de Peer Y."/>
            <person name="Mizrachi E."/>
        </authorList>
    </citation>
    <scope>NUCLEOTIDE SEQUENCE</scope>
    <source>
        <tissue evidence="16">Young leaves</tissue>
    </source>
</reference>
<keyword evidence="7 14" id="KW-0851">Voltage-gated channel</keyword>
<keyword evidence="10 14" id="KW-0406">Ion transport</keyword>
<evidence type="ECO:0000256" key="12">
    <source>
        <dbReference type="ARBA" id="ARBA00023303"/>
    </source>
</evidence>
<dbReference type="InterPro" id="IPR014710">
    <property type="entry name" value="RmlC-like_jellyroll"/>
</dbReference>
<keyword evidence="8 14" id="KW-0630">Potassium</keyword>
<comment type="domain">
    <text evidence="14">The segment S4 is probably the voltage-sensor and is characterized by a series of positively charged amino acids. The pore-forming region H5 is enclosed by the transmembrane segments S5 and S6 in the Shaker-type (1P/6TM) and contains the GYGD signature motif which seems to be involved in potassium selectivity.</text>
</comment>
<organism evidence="16 17">
    <name type="scientific">Protea cynaroides</name>
    <dbReference type="NCBI Taxonomy" id="273540"/>
    <lineage>
        <taxon>Eukaryota</taxon>
        <taxon>Viridiplantae</taxon>
        <taxon>Streptophyta</taxon>
        <taxon>Embryophyta</taxon>
        <taxon>Tracheophyta</taxon>
        <taxon>Spermatophyta</taxon>
        <taxon>Magnoliopsida</taxon>
        <taxon>Proteales</taxon>
        <taxon>Proteaceae</taxon>
        <taxon>Protea</taxon>
    </lineage>
</organism>
<keyword evidence="5" id="KW-0812">Transmembrane</keyword>
<evidence type="ECO:0000256" key="2">
    <source>
        <dbReference type="ARBA" id="ARBA00007929"/>
    </source>
</evidence>
<dbReference type="OrthoDB" id="1728059at2759"/>
<dbReference type="PROSITE" id="PS50088">
    <property type="entry name" value="ANK_REPEAT"/>
    <property type="match status" value="1"/>
</dbReference>
<dbReference type="AlphaFoldDB" id="A0A9Q0R3D2"/>
<dbReference type="InterPro" id="IPR000595">
    <property type="entry name" value="cNMP-bd_dom"/>
</dbReference>
<dbReference type="InterPro" id="IPR002110">
    <property type="entry name" value="Ankyrin_rpt"/>
</dbReference>
<dbReference type="CDD" id="cd00038">
    <property type="entry name" value="CAP_ED"/>
    <property type="match status" value="1"/>
</dbReference>
<sequence>MKAEYFPPKEDVILQNDAPTDFYILVTGAVNLVIHKNGLEQVVREAKAGDVFGEVRVLCYKMQLFNVRTKRLSQLLRLNRAVFFNIVQANVRDGTIIMNNLLQHLKELNDPEMEVVLTETENMLAQGGDNLLLHQLLRRGLDPNESNDSERIALHIAASKGYENCVLLLLDCGADPNSRDLPRVWVPKQPKSVAAKHESLWKLPKKKKWQEVSYEVVCETPIVEKKCGSY</sequence>
<keyword evidence="17" id="KW-1185">Reference proteome</keyword>
<keyword evidence="3 14" id="KW-0813">Transport</keyword>
<evidence type="ECO:0000256" key="9">
    <source>
        <dbReference type="ARBA" id="ARBA00022989"/>
    </source>
</evidence>
<evidence type="ECO:0000256" key="4">
    <source>
        <dbReference type="ARBA" id="ARBA00022538"/>
    </source>
</evidence>